<evidence type="ECO:0000256" key="4">
    <source>
        <dbReference type="ARBA" id="ARBA00022777"/>
    </source>
</evidence>
<evidence type="ECO:0000256" key="5">
    <source>
        <dbReference type="ARBA" id="ARBA00022840"/>
    </source>
</evidence>
<dbReference type="HAMAP" id="MF_00361">
    <property type="entry name" value="NAD_kinase"/>
    <property type="match status" value="1"/>
</dbReference>
<keyword evidence="6" id="KW-0521">NADP</keyword>
<dbReference type="InterPro" id="IPR017437">
    <property type="entry name" value="ATP-NAD_kinase_PpnK-typ_C"/>
</dbReference>
<keyword evidence="2" id="KW-0808">Transferase</keyword>
<dbReference type="EMBL" id="MCFI01000032">
    <property type="protein sequence ID" value="ORY73888.1"/>
    <property type="molecule type" value="Genomic_DNA"/>
</dbReference>
<evidence type="ECO:0000256" key="3">
    <source>
        <dbReference type="ARBA" id="ARBA00022741"/>
    </source>
</evidence>
<evidence type="ECO:0000313" key="9">
    <source>
        <dbReference type="EMBL" id="ORY73888.1"/>
    </source>
</evidence>
<keyword evidence="7" id="KW-0520">NAD</keyword>
<dbReference type="PANTHER" id="PTHR20275">
    <property type="entry name" value="NAD KINASE"/>
    <property type="match status" value="1"/>
</dbReference>
<feature type="compositionally biased region" description="Polar residues" evidence="8">
    <location>
        <begin position="92"/>
        <end position="101"/>
    </location>
</feature>
<dbReference type="InterPro" id="IPR017438">
    <property type="entry name" value="ATP-NAD_kinase_N"/>
</dbReference>
<organism evidence="9 10">
    <name type="scientific">Protomyces lactucae-debilis</name>
    <dbReference type="NCBI Taxonomy" id="2754530"/>
    <lineage>
        <taxon>Eukaryota</taxon>
        <taxon>Fungi</taxon>
        <taxon>Dikarya</taxon>
        <taxon>Ascomycota</taxon>
        <taxon>Taphrinomycotina</taxon>
        <taxon>Taphrinomycetes</taxon>
        <taxon>Taphrinales</taxon>
        <taxon>Protomycetaceae</taxon>
        <taxon>Protomyces</taxon>
    </lineage>
</organism>
<dbReference type="RefSeq" id="XP_040721893.1">
    <property type="nucleotide sequence ID" value="XM_040868157.1"/>
</dbReference>
<evidence type="ECO:0000256" key="2">
    <source>
        <dbReference type="ARBA" id="ARBA00022679"/>
    </source>
</evidence>
<dbReference type="GO" id="GO:0005524">
    <property type="term" value="F:ATP binding"/>
    <property type="evidence" value="ECO:0007669"/>
    <property type="project" value="UniProtKB-KW"/>
</dbReference>
<dbReference type="InterPro" id="IPR002504">
    <property type="entry name" value="NADK"/>
</dbReference>
<dbReference type="FunFam" id="2.60.200.30:FF:000009">
    <property type="entry name" value="Poly(P)/ATP NAD kinase"/>
    <property type="match status" value="1"/>
</dbReference>
<dbReference type="Pfam" id="PF20143">
    <property type="entry name" value="NAD_kinase_C"/>
    <property type="match status" value="1"/>
</dbReference>
<evidence type="ECO:0000256" key="7">
    <source>
        <dbReference type="ARBA" id="ARBA00023027"/>
    </source>
</evidence>
<comment type="similarity">
    <text evidence="1">Belongs to the NAD kinase family.</text>
</comment>
<dbReference type="Pfam" id="PF01513">
    <property type="entry name" value="NAD_kinase"/>
    <property type="match status" value="1"/>
</dbReference>
<comment type="caution">
    <text evidence="9">The sequence shown here is derived from an EMBL/GenBank/DDBJ whole genome shotgun (WGS) entry which is preliminary data.</text>
</comment>
<dbReference type="SUPFAM" id="SSF111331">
    <property type="entry name" value="NAD kinase/diacylglycerol kinase-like"/>
    <property type="match status" value="1"/>
</dbReference>
<dbReference type="GeneID" id="63784756"/>
<keyword evidence="4 9" id="KW-0418">Kinase</keyword>
<keyword evidence="10" id="KW-1185">Reference proteome</keyword>
<dbReference type="AlphaFoldDB" id="A0A1Y2EQR2"/>
<gene>
    <name evidence="9" type="ORF">BCR37DRAFT_352836</name>
</gene>
<dbReference type="OMA" id="QKAFKEW"/>
<dbReference type="GO" id="GO:0006741">
    <property type="term" value="P:NADP+ biosynthetic process"/>
    <property type="evidence" value="ECO:0007669"/>
    <property type="project" value="InterPro"/>
</dbReference>
<feature type="compositionally biased region" description="Basic and acidic residues" evidence="8">
    <location>
        <begin position="8"/>
        <end position="22"/>
    </location>
</feature>
<dbReference type="GO" id="GO:0003951">
    <property type="term" value="F:NAD+ kinase activity"/>
    <property type="evidence" value="ECO:0007669"/>
    <property type="project" value="InterPro"/>
</dbReference>
<proteinExistence type="inferred from homology"/>
<dbReference type="OrthoDB" id="24581at2759"/>
<evidence type="ECO:0000256" key="6">
    <source>
        <dbReference type="ARBA" id="ARBA00022857"/>
    </source>
</evidence>
<protein>
    <submittedName>
        <fullName evidence="9">ATP-NAD kinase-like domain-containing protein</fullName>
    </submittedName>
</protein>
<dbReference type="Gene3D" id="2.60.200.30">
    <property type="entry name" value="Probable inorganic polyphosphate/atp-NAD kinase, domain 2"/>
    <property type="match status" value="1"/>
</dbReference>
<keyword evidence="3" id="KW-0547">Nucleotide-binding</keyword>
<feature type="compositionally biased region" description="Low complexity" evidence="8">
    <location>
        <begin position="32"/>
        <end position="43"/>
    </location>
</feature>
<reference evidence="9 10" key="1">
    <citation type="submission" date="2016-07" db="EMBL/GenBank/DDBJ databases">
        <title>Pervasive Adenine N6-methylation of Active Genes in Fungi.</title>
        <authorList>
            <consortium name="DOE Joint Genome Institute"/>
            <person name="Mondo S.J."/>
            <person name="Dannebaum R.O."/>
            <person name="Kuo R.C."/>
            <person name="Labutti K."/>
            <person name="Haridas S."/>
            <person name="Kuo A."/>
            <person name="Salamov A."/>
            <person name="Ahrendt S.R."/>
            <person name="Lipzen A."/>
            <person name="Sullivan W."/>
            <person name="Andreopoulos W.B."/>
            <person name="Clum A."/>
            <person name="Lindquist E."/>
            <person name="Daum C."/>
            <person name="Ramamoorthy G.K."/>
            <person name="Gryganskyi A."/>
            <person name="Culley D."/>
            <person name="Magnuson J.K."/>
            <person name="James T.Y."/>
            <person name="O'Malley M.A."/>
            <person name="Stajich J.E."/>
            <person name="Spatafora J.W."/>
            <person name="Visel A."/>
            <person name="Grigoriev I.V."/>
        </authorList>
    </citation>
    <scope>NUCLEOTIDE SEQUENCE [LARGE SCALE GENOMIC DNA]</scope>
    <source>
        <strain evidence="9 10">12-1054</strain>
    </source>
</reference>
<sequence>MDNDDGATEQRDQHSALRDHAAADTSAGTPNRPSHSQHPSRQSSVDESNHPDRPHATPRRQGSAHRRYKRTACFVHSLLDSRARMDRPMASHGTSEPSSRPDSPPGTHTPIDQKRALTKKEVSDMALGVRELSKHLGAARLKLKIHSILVLAKPGDHSLVKLMADLCGWLLLQQKERKSSNGNHSSGSEKTLGYTVYIEKRFEEEEAVKELAAQAHHPGKIKFWTSELCTKSPHLFDLVLTLGGDGTVLHASCLFQRIVPPVLSFALGSLGFLTNFDFKDYPKQVSSVLQEGVTAALRMRIECAVFRAARDANGQLINKEDTLHADLVAMDKHGDAVSTSHKFDLSFNVLNDMVVDRGPNAQLSSLELFGDDEHLTSISADGVVVSTPTGSTAYSLSAGGSLCHPEIPTILISPICPHTLSFRPLLVPDSMVLQVAVAYDSRSTAWASFDGRNRVELKQGDYVRVSASRFPFPTCLRGKQTGDWFESIATKLSWNARKRQKPLDC</sequence>
<keyword evidence="5" id="KW-0067">ATP-binding</keyword>
<evidence type="ECO:0000313" key="10">
    <source>
        <dbReference type="Proteomes" id="UP000193685"/>
    </source>
</evidence>
<dbReference type="PANTHER" id="PTHR20275:SF0">
    <property type="entry name" value="NAD KINASE"/>
    <property type="match status" value="1"/>
</dbReference>
<evidence type="ECO:0000256" key="8">
    <source>
        <dbReference type="SAM" id="MobiDB-lite"/>
    </source>
</evidence>
<dbReference type="GO" id="GO:0019674">
    <property type="term" value="P:NAD+ metabolic process"/>
    <property type="evidence" value="ECO:0007669"/>
    <property type="project" value="InterPro"/>
</dbReference>
<dbReference type="InterPro" id="IPR016064">
    <property type="entry name" value="NAD/diacylglycerol_kinase_sf"/>
</dbReference>
<feature type="region of interest" description="Disordered" evidence="8">
    <location>
        <begin position="83"/>
        <end position="116"/>
    </location>
</feature>
<feature type="compositionally biased region" description="Basic residues" evidence="8">
    <location>
        <begin position="56"/>
        <end position="69"/>
    </location>
</feature>
<accession>A0A1Y2EQR2</accession>
<feature type="region of interest" description="Disordered" evidence="8">
    <location>
        <begin position="1"/>
        <end position="69"/>
    </location>
</feature>
<name>A0A1Y2EQR2_PROLT</name>
<evidence type="ECO:0000256" key="1">
    <source>
        <dbReference type="ARBA" id="ARBA00010995"/>
    </source>
</evidence>
<dbReference type="STRING" id="56484.A0A1Y2EQR2"/>
<dbReference type="Gene3D" id="3.40.50.10330">
    <property type="entry name" value="Probable inorganic polyphosphate/atp-NAD kinase, domain 1"/>
    <property type="match status" value="1"/>
</dbReference>
<dbReference type="Proteomes" id="UP000193685">
    <property type="component" value="Unassembled WGS sequence"/>
</dbReference>